<organism evidence="2 3">
    <name type="scientific">Streblomastix strix</name>
    <dbReference type="NCBI Taxonomy" id="222440"/>
    <lineage>
        <taxon>Eukaryota</taxon>
        <taxon>Metamonada</taxon>
        <taxon>Preaxostyla</taxon>
        <taxon>Oxymonadida</taxon>
        <taxon>Streblomastigidae</taxon>
        <taxon>Streblomastix</taxon>
    </lineage>
</organism>
<dbReference type="SMART" id="SM00139">
    <property type="entry name" value="MyTH4"/>
    <property type="match status" value="1"/>
</dbReference>
<gene>
    <name evidence="2" type="ORF">EZS28_030011</name>
</gene>
<evidence type="ECO:0000313" key="2">
    <source>
        <dbReference type="EMBL" id="KAA6374463.1"/>
    </source>
</evidence>
<dbReference type="EMBL" id="SNRW01011963">
    <property type="protein sequence ID" value="KAA6374463.1"/>
    <property type="molecule type" value="Genomic_DNA"/>
</dbReference>
<comment type="caution">
    <text evidence="2">The sequence shown here is derived from an EMBL/GenBank/DDBJ whole genome shotgun (WGS) entry which is preliminary data.</text>
</comment>
<dbReference type="PROSITE" id="PS51016">
    <property type="entry name" value="MYTH4"/>
    <property type="match status" value="1"/>
</dbReference>
<dbReference type="PANTHER" id="PTHR22692">
    <property type="entry name" value="MYOSIN VII, XV"/>
    <property type="match status" value="1"/>
</dbReference>
<feature type="domain" description="MyTH4" evidence="1">
    <location>
        <begin position="88"/>
        <end position="243"/>
    </location>
</feature>
<dbReference type="Gene3D" id="1.25.40.530">
    <property type="entry name" value="MyTH4 domain"/>
    <property type="match status" value="1"/>
</dbReference>
<protein>
    <recommendedName>
        <fullName evidence="1">MyTH4 domain-containing protein</fullName>
    </recommendedName>
</protein>
<dbReference type="PANTHER" id="PTHR22692:SF33">
    <property type="entry name" value="MYOSIN"/>
    <property type="match status" value="1"/>
</dbReference>
<evidence type="ECO:0000259" key="1">
    <source>
        <dbReference type="PROSITE" id="PS51016"/>
    </source>
</evidence>
<dbReference type="InterPro" id="IPR038185">
    <property type="entry name" value="MyTH4_dom_sf"/>
</dbReference>
<accession>A0A5J4UVX1</accession>
<name>A0A5J4UVX1_9EUKA</name>
<dbReference type="AlphaFoldDB" id="A0A5J4UVX1"/>
<dbReference type="OrthoDB" id="6108017at2759"/>
<proteinExistence type="predicted"/>
<dbReference type="GO" id="GO:0005856">
    <property type="term" value="C:cytoskeleton"/>
    <property type="evidence" value="ECO:0007669"/>
    <property type="project" value="InterPro"/>
</dbReference>
<dbReference type="Proteomes" id="UP000324800">
    <property type="component" value="Unassembled WGS sequence"/>
</dbReference>
<sequence length="248" mass="28164">MLAISPTTHLGLAAELKYSDIALYPSSDRTLDKSFLAESARSFSLISLNREAAQNLKHFLFIEYANKFFTIHKNNAGKKLTNEDLVAFSKEPLKKPLIKMPDKDHETQKREGEAMYQDLLYFMGELPSQDLGRHAESFLQRAHSREVFHDEAYCEVMKQLNKNPNPGSSLLGWRMMSLLCESYAPSQQLEPYLLCFISDTMLDELRKDSQLGGGGGILSGNTRPLDNDQLYTEPKRKQYLIPLPNGKV</sequence>
<feature type="non-terminal residue" evidence="2">
    <location>
        <position position="248"/>
    </location>
</feature>
<reference evidence="2 3" key="1">
    <citation type="submission" date="2019-03" db="EMBL/GenBank/DDBJ databases">
        <title>Single cell metagenomics reveals metabolic interactions within the superorganism composed of flagellate Streblomastix strix and complex community of Bacteroidetes bacteria on its surface.</title>
        <authorList>
            <person name="Treitli S.C."/>
            <person name="Kolisko M."/>
            <person name="Husnik F."/>
            <person name="Keeling P."/>
            <person name="Hampl V."/>
        </authorList>
    </citation>
    <scope>NUCLEOTIDE SEQUENCE [LARGE SCALE GENOMIC DNA]</scope>
    <source>
        <strain evidence="2">ST1C</strain>
    </source>
</reference>
<dbReference type="InterPro" id="IPR000857">
    <property type="entry name" value="MyTH4_dom"/>
</dbReference>
<dbReference type="InterPro" id="IPR051567">
    <property type="entry name" value="Unconventional_Myosin_ATPase"/>
</dbReference>
<dbReference type="Pfam" id="PF00784">
    <property type="entry name" value="MyTH4"/>
    <property type="match status" value="1"/>
</dbReference>
<evidence type="ECO:0000313" key="3">
    <source>
        <dbReference type="Proteomes" id="UP000324800"/>
    </source>
</evidence>